<sequence length="144" mass="16297">MKGFTYLLLFFGASSMMCQNVIAQADSSNYVLSADQKLIIHRNVIEPLRVSNNITRLSSTSGESGKHKTRGFSTKDTRKLLKEREALEYADKASPSFSSYIPTNQLQKDLAFKTPTYYPSYYLNYQLRIKKISPKLLKAIKGGN</sequence>
<accession>A0ABT8L2H9</accession>
<name>A0ABT8L2H9_9BACT</name>
<gene>
    <name evidence="3" type="ORF">QQ020_04165</name>
</gene>
<evidence type="ECO:0000256" key="2">
    <source>
        <dbReference type="SAM" id="SignalP"/>
    </source>
</evidence>
<organism evidence="3 4">
    <name type="scientific">Agaribacillus aureus</name>
    <dbReference type="NCBI Taxonomy" id="3051825"/>
    <lineage>
        <taxon>Bacteria</taxon>
        <taxon>Pseudomonadati</taxon>
        <taxon>Bacteroidota</taxon>
        <taxon>Cytophagia</taxon>
        <taxon>Cytophagales</taxon>
        <taxon>Splendidivirgaceae</taxon>
        <taxon>Agaribacillus</taxon>
    </lineage>
</organism>
<feature type="signal peptide" evidence="2">
    <location>
        <begin position="1"/>
        <end position="23"/>
    </location>
</feature>
<dbReference type="EMBL" id="JAUJEB010000001">
    <property type="protein sequence ID" value="MDN5211226.1"/>
    <property type="molecule type" value="Genomic_DNA"/>
</dbReference>
<evidence type="ECO:0000256" key="1">
    <source>
        <dbReference type="SAM" id="MobiDB-lite"/>
    </source>
</evidence>
<proteinExistence type="predicted"/>
<feature type="region of interest" description="Disordered" evidence="1">
    <location>
        <begin position="56"/>
        <end position="76"/>
    </location>
</feature>
<dbReference type="Proteomes" id="UP001172083">
    <property type="component" value="Unassembled WGS sequence"/>
</dbReference>
<feature type="chain" id="PRO_5046234255" evidence="2">
    <location>
        <begin position="24"/>
        <end position="144"/>
    </location>
</feature>
<evidence type="ECO:0000313" key="4">
    <source>
        <dbReference type="Proteomes" id="UP001172083"/>
    </source>
</evidence>
<evidence type="ECO:0000313" key="3">
    <source>
        <dbReference type="EMBL" id="MDN5211226.1"/>
    </source>
</evidence>
<comment type="caution">
    <text evidence="3">The sequence shown here is derived from an EMBL/GenBank/DDBJ whole genome shotgun (WGS) entry which is preliminary data.</text>
</comment>
<keyword evidence="4" id="KW-1185">Reference proteome</keyword>
<keyword evidence="2" id="KW-0732">Signal</keyword>
<protein>
    <submittedName>
        <fullName evidence="3">Uncharacterized protein</fullName>
    </submittedName>
</protein>
<dbReference type="RefSeq" id="WP_346756561.1">
    <property type="nucleotide sequence ID" value="NZ_JAUJEB010000001.1"/>
</dbReference>
<reference evidence="3" key="1">
    <citation type="submission" date="2023-06" db="EMBL/GenBank/DDBJ databases">
        <title>Genomic of Agaribacillus aureum.</title>
        <authorList>
            <person name="Wang G."/>
        </authorList>
    </citation>
    <scope>NUCLEOTIDE SEQUENCE</scope>
    <source>
        <strain evidence="3">BMA12</strain>
    </source>
</reference>